<dbReference type="InterPro" id="IPR006153">
    <property type="entry name" value="Cation/H_exchanger_TM"/>
</dbReference>
<accession>A0ABY7JQT0</accession>
<feature type="transmembrane region" description="Helical" evidence="5">
    <location>
        <begin position="184"/>
        <end position="204"/>
    </location>
</feature>
<evidence type="ECO:0000256" key="2">
    <source>
        <dbReference type="ARBA" id="ARBA00022692"/>
    </source>
</evidence>
<keyword evidence="4 5" id="KW-0472">Membrane</keyword>
<dbReference type="PANTHER" id="PTHR31102:SF1">
    <property type="entry name" value="CATION_H+ EXCHANGER DOMAIN-CONTAINING PROTEIN"/>
    <property type="match status" value="1"/>
</dbReference>
<evidence type="ECO:0000256" key="5">
    <source>
        <dbReference type="SAM" id="Phobius"/>
    </source>
</evidence>
<evidence type="ECO:0000256" key="1">
    <source>
        <dbReference type="ARBA" id="ARBA00004141"/>
    </source>
</evidence>
<evidence type="ECO:0000313" key="8">
    <source>
        <dbReference type="Proteomes" id="UP001164187"/>
    </source>
</evidence>
<feature type="transmembrane region" description="Helical" evidence="5">
    <location>
        <begin position="239"/>
        <end position="258"/>
    </location>
</feature>
<dbReference type="RefSeq" id="WP_269311560.1">
    <property type="nucleotide sequence ID" value="NZ_CP114052.1"/>
</dbReference>
<proteinExistence type="predicted"/>
<gene>
    <name evidence="7" type="ORF">O0R46_09815</name>
</gene>
<evidence type="ECO:0000259" key="6">
    <source>
        <dbReference type="Pfam" id="PF00999"/>
    </source>
</evidence>
<protein>
    <submittedName>
        <fullName evidence="7">Cation:proton antiporter</fullName>
    </submittedName>
</protein>
<feature type="transmembrane region" description="Helical" evidence="5">
    <location>
        <begin position="109"/>
        <end position="130"/>
    </location>
</feature>
<organism evidence="7 8">
    <name type="scientific">Peptostreptococcus equinus</name>
    <dbReference type="NCBI Taxonomy" id="3003601"/>
    <lineage>
        <taxon>Bacteria</taxon>
        <taxon>Bacillati</taxon>
        <taxon>Bacillota</taxon>
        <taxon>Clostridia</taxon>
        <taxon>Peptostreptococcales</taxon>
        <taxon>Peptostreptococcaceae</taxon>
        <taxon>Peptostreptococcus</taxon>
    </lineage>
</organism>
<dbReference type="Pfam" id="PF00999">
    <property type="entry name" value="Na_H_Exchanger"/>
    <property type="match status" value="1"/>
</dbReference>
<feature type="transmembrane region" description="Helical" evidence="5">
    <location>
        <begin position="84"/>
        <end position="103"/>
    </location>
</feature>
<reference evidence="7" key="1">
    <citation type="submission" date="2022-12" db="EMBL/GenBank/DDBJ databases">
        <title>Peptostreptococcus.</title>
        <authorList>
            <person name="Lee S.H."/>
        </authorList>
    </citation>
    <scope>NUCLEOTIDE SEQUENCE</scope>
    <source>
        <strain evidence="7">CBA3647</strain>
    </source>
</reference>
<feature type="transmembrane region" description="Helical" evidence="5">
    <location>
        <begin position="216"/>
        <end position="233"/>
    </location>
</feature>
<sequence length="392" mass="41584">MLTSLAVILLLGMFLGGIFDKLRLPSLVGMIIAGIIVGPHGLNLLSKPLIDVSGDLRQFALIIILTRAGLSLDVEDLLKAGRPAVLLCFLPACAEILGVVVLAPPIFGISVVEAAIMGAVIAAVSPAVVVPRMLKLLEEGYGKEHRIPQMILAGSSMDDIFVIVMFTAFISLEVSGSVSASSFAQIPISIGTGIAIGILVGIIINRFYSELKLRNTVELIVMLCVSFLLLELEHVASKVVPISALLAIMSMGMVINRKNPNLASKLANKYNKIWVGADVMLFVLVGATVDMKYVMASGGLACILVVGALLFRMVGVLLCLVKTKVRKNERAFCMLAYTPKATVQAAIGAIPLSMGLPCGQVVLTVAVVSILLTAPFGAFIIDKTYKKLLTRT</sequence>
<feature type="transmembrane region" description="Helical" evidence="5">
    <location>
        <begin position="360"/>
        <end position="381"/>
    </location>
</feature>
<keyword evidence="3 5" id="KW-1133">Transmembrane helix</keyword>
<feature type="transmembrane region" description="Helical" evidence="5">
    <location>
        <begin position="270"/>
        <end position="289"/>
    </location>
</feature>
<feature type="transmembrane region" description="Helical" evidence="5">
    <location>
        <begin position="26"/>
        <end position="45"/>
    </location>
</feature>
<name>A0ABY7JQT0_9FIRM</name>
<dbReference type="InterPro" id="IPR038770">
    <property type="entry name" value="Na+/solute_symporter_sf"/>
</dbReference>
<keyword evidence="8" id="KW-1185">Reference proteome</keyword>
<keyword evidence="2 5" id="KW-0812">Transmembrane</keyword>
<dbReference type="EMBL" id="CP114052">
    <property type="protein sequence ID" value="WAW14866.1"/>
    <property type="molecule type" value="Genomic_DNA"/>
</dbReference>
<feature type="transmembrane region" description="Helical" evidence="5">
    <location>
        <begin position="332"/>
        <end position="354"/>
    </location>
</feature>
<evidence type="ECO:0000256" key="3">
    <source>
        <dbReference type="ARBA" id="ARBA00022989"/>
    </source>
</evidence>
<evidence type="ECO:0000313" key="7">
    <source>
        <dbReference type="EMBL" id="WAW14866.1"/>
    </source>
</evidence>
<feature type="transmembrane region" description="Helical" evidence="5">
    <location>
        <begin position="151"/>
        <end position="172"/>
    </location>
</feature>
<evidence type="ECO:0000256" key="4">
    <source>
        <dbReference type="ARBA" id="ARBA00023136"/>
    </source>
</evidence>
<feature type="transmembrane region" description="Helical" evidence="5">
    <location>
        <begin position="295"/>
        <end position="320"/>
    </location>
</feature>
<feature type="domain" description="Cation/H+ exchanger transmembrane" evidence="6">
    <location>
        <begin position="12"/>
        <end position="376"/>
    </location>
</feature>
<dbReference type="Proteomes" id="UP001164187">
    <property type="component" value="Chromosome"/>
</dbReference>
<comment type="subcellular location">
    <subcellularLocation>
        <location evidence="1">Membrane</location>
        <topology evidence="1">Multi-pass membrane protein</topology>
    </subcellularLocation>
</comment>
<dbReference type="InterPro" id="IPR051843">
    <property type="entry name" value="CPA1_transporter"/>
</dbReference>
<dbReference type="Gene3D" id="1.20.1530.20">
    <property type="match status" value="1"/>
</dbReference>
<dbReference type="PANTHER" id="PTHR31102">
    <property type="match status" value="1"/>
</dbReference>